<sequence length="772" mass="89192">METIINVSPPISPTFRFSFGPFIDYLRAQQEATPTGDMHGLYGYIIDQFEQIPLHNESLPNLIQPSRLAELFQLASITVLPLSSLNQGVPYAFGLPMPLTILHQSTAFAQLLEQIPDLLSEVHTQVCEEDKIRFMYSLVLKKCYGIESIKNPTFSFHFQKEINGLTKHLRININNLFVKPHYNGLFPALQPEWVDFVNGTGQRPAGQHELPMQEFTFEGFSFFMIEDVTESKTIEQLQDVFAHLQSDTEGEIYHRFETALRNLCGQPDLQISITPLPKVNDHFVHHPDLRKRSVFLRHSDADFDGSKDSLGKIAKKIIQHPTPFLFPNLEGMPQPEREAFQQKGIRSFLIYPITTVNEMLGILEMGSPQPDALNEVILTRIERILPLIQELLRYQLNQFNDTLEQFVKKKFTSLQPSVKWKFYEVAWQHILSGNKELGGNEAAQVRFPQVYPFYGAIDIRNSSVERNKALRLDLTNQLTAVNELIQATVSPPEPAWAERIMALSHQWQQQLTIRMKPEDEQSIARFLVQEVNPYFRHLYPNQVELQDALEHYFNQTDPQTGQFGQASKAYERSLDWINATVSDYFNQEEKRLQALYPHYFERYRTDGMEYTIYVGQSIAPDAHFELDFRRRMSDWQLTSMVEMAQLTHRLLPLLPLPLQTTQLILAHSHSVDIGFRQDEHRFDVEGSYSIRYEVLKKRIDKAFIEGTQERLTQPDSVAIVYTHTAELTDYLPVINSLQEQGKLRADIEYLDLEPLQGVASLKALRVYINYAA</sequence>
<proteinExistence type="predicted"/>
<evidence type="ECO:0000313" key="2">
    <source>
        <dbReference type="Proteomes" id="UP001597469"/>
    </source>
</evidence>
<dbReference type="InterPro" id="IPR029016">
    <property type="entry name" value="GAF-like_dom_sf"/>
</dbReference>
<dbReference type="Proteomes" id="UP001597469">
    <property type="component" value="Unassembled WGS sequence"/>
</dbReference>
<dbReference type="RefSeq" id="WP_381525249.1">
    <property type="nucleotide sequence ID" value="NZ_JBHULN010000012.1"/>
</dbReference>
<comment type="caution">
    <text evidence="1">The sequence shown here is derived from an EMBL/GenBank/DDBJ whole genome shotgun (WGS) entry which is preliminary data.</text>
</comment>
<evidence type="ECO:0000313" key="1">
    <source>
        <dbReference type="EMBL" id="MFD2572655.1"/>
    </source>
</evidence>
<keyword evidence="2" id="KW-1185">Reference proteome</keyword>
<dbReference type="SUPFAM" id="SSF55781">
    <property type="entry name" value="GAF domain-like"/>
    <property type="match status" value="1"/>
</dbReference>
<reference evidence="2" key="1">
    <citation type="journal article" date="2019" name="Int. J. Syst. Evol. Microbiol.">
        <title>The Global Catalogue of Microorganisms (GCM) 10K type strain sequencing project: providing services to taxonomists for standard genome sequencing and annotation.</title>
        <authorList>
            <consortium name="The Broad Institute Genomics Platform"/>
            <consortium name="The Broad Institute Genome Sequencing Center for Infectious Disease"/>
            <person name="Wu L."/>
            <person name="Ma J."/>
        </authorList>
    </citation>
    <scope>NUCLEOTIDE SEQUENCE [LARGE SCALE GENOMIC DNA]</scope>
    <source>
        <strain evidence="2">KCTC 42805</strain>
    </source>
</reference>
<dbReference type="EMBL" id="JBHULN010000012">
    <property type="protein sequence ID" value="MFD2572655.1"/>
    <property type="molecule type" value="Genomic_DNA"/>
</dbReference>
<accession>A0ABW5M6Q1</accession>
<gene>
    <name evidence="1" type="ORF">ACFSUS_18595</name>
</gene>
<organism evidence="1 2">
    <name type="scientific">Spirosoma soli</name>
    <dbReference type="NCBI Taxonomy" id="1770529"/>
    <lineage>
        <taxon>Bacteria</taxon>
        <taxon>Pseudomonadati</taxon>
        <taxon>Bacteroidota</taxon>
        <taxon>Cytophagia</taxon>
        <taxon>Cytophagales</taxon>
        <taxon>Cytophagaceae</taxon>
        <taxon>Spirosoma</taxon>
    </lineage>
</organism>
<dbReference type="Gene3D" id="3.30.450.40">
    <property type="match status" value="1"/>
</dbReference>
<protein>
    <submittedName>
        <fullName evidence="1">GAF domain-containing protein</fullName>
    </submittedName>
</protein>
<name>A0ABW5M6Q1_9BACT</name>